<dbReference type="Proteomes" id="UP000680865">
    <property type="component" value="Unassembled WGS sequence"/>
</dbReference>
<evidence type="ECO:0000259" key="1">
    <source>
        <dbReference type="PROSITE" id="PS50943"/>
    </source>
</evidence>
<organism evidence="2 3">
    <name type="scientific">Winogradskya consettensis</name>
    <dbReference type="NCBI Taxonomy" id="113560"/>
    <lineage>
        <taxon>Bacteria</taxon>
        <taxon>Bacillati</taxon>
        <taxon>Actinomycetota</taxon>
        <taxon>Actinomycetes</taxon>
        <taxon>Micromonosporales</taxon>
        <taxon>Micromonosporaceae</taxon>
        <taxon>Winogradskya</taxon>
    </lineage>
</organism>
<dbReference type="EMBL" id="BOQP01000035">
    <property type="protein sequence ID" value="GIM78774.1"/>
    <property type="molecule type" value="Genomic_DNA"/>
</dbReference>
<dbReference type="InterPro" id="IPR010982">
    <property type="entry name" value="Lambda_DNA-bd_dom_sf"/>
</dbReference>
<dbReference type="RefSeq" id="WP_213000743.1">
    <property type="nucleotide sequence ID" value="NZ_BAAATW010000001.1"/>
</dbReference>
<name>A0A919VTX7_9ACTN</name>
<dbReference type="SMART" id="SM00530">
    <property type="entry name" value="HTH_XRE"/>
    <property type="match status" value="1"/>
</dbReference>
<keyword evidence="3" id="KW-1185">Reference proteome</keyword>
<protein>
    <submittedName>
        <fullName evidence="2">Transcriptional regulator</fullName>
    </submittedName>
</protein>
<dbReference type="InterPro" id="IPR001387">
    <property type="entry name" value="Cro/C1-type_HTH"/>
</dbReference>
<sequence length="285" mass="31866">MSGRKQAPTARLRRLAAELRQLRAASGLTRETIEEKTGVNTATLYRLESARARPQKRTLITLLNLYGVADKTDRARLLELTRDVGQLDWLQPYGPGLSVGYQSYISFESEADRLRNFECLYVPGLLQVEAYARAVIHGVLPALSDDEVEQRVRVRMQRQNALLRERRTELWVVMDEPALRRAIGTAEVMREQLLFLGRAGESPNITIQVLPYSAGAHPGMQGSFMVMEFPNDDPALIYTETIGGGLILEAETDLIRHSGIYRHLVAQALSPAETLRFIHAAAQAA</sequence>
<reference evidence="2" key="1">
    <citation type="submission" date="2021-03" db="EMBL/GenBank/DDBJ databases">
        <title>Whole genome shotgun sequence of Actinoplanes consettensis NBRC 14913.</title>
        <authorList>
            <person name="Komaki H."/>
            <person name="Tamura T."/>
        </authorList>
    </citation>
    <scope>NUCLEOTIDE SEQUENCE</scope>
    <source>
        <strain evidence="2">NBRC 14913</strain>
    </source>
</reference>
<dbReference type="InterPro" id="IPR043917">
    <property type="entry name" value="DUF5753"/>
</dbReference>
<evidence type="ECO:0000313" key="2">
    <source>
        <dbReference type="EMBL" id="GIM78774.1"/>
    </source>
</evidence>
<dbReference type="Pfam" id="PF19054">
    <property type="entry name" value="DUF5753"/>
    <property type="match status" value="1"/>
</dbReference>
<comment type="caution">
    <text evidence="2">The sequence shown here is derived from an EMBL/GenBank/DDBJ whole genome shotgun (WGS) entry which is preliminary data.</text>
</comment>
<dbReference type="SUPFAM" id="SSF47413">
    <property type="entry name" value="lambda repressor-like DNA-binding domains"/>
    <property type="match status" value="1"/>
</dbReference>
<dbReference type="GO" id="GO:0003677">
    <property type="term" value="F:DNA binding"/>
    <property type="evidence" value="ECO:0007669"/>
    <property type="project" value="InterPro"/>
</dbReference>
<dbReference type="PROSITE" id="PS50943">
    <property type="entry name" value="HTH_CROC1"/>
    <property type="match status" value="1"/>
</dbReference>
<proteinExistence type="predicted"/>
<dbReference type="CDD" id="cd00093">
    <property type="entry name" value="HTH_XRE"/>
    <property type="match status" value="1"/>
</dbReference>
<dbReference type="Gene3D" id="1.10.260.40">
    <property type="entry name" value="lambda repressor-like DNA-binding domains"/>
    <property type="match status" value="1"/>
</dbReference>
<dbReference type="AlphaFoldDB" id="A0A919VTX7"/>
<feature type="domain" description="HTH cro/C1-type" evidence="1">
    <location>
        <begin position="19"/>
        <end position="74"/>
    </location>
</feature>
<dbReference type="Pfam" id="PF13560">
    <property type="entry name" value="HTH_31"/>
    <property type="match status" value="1"/>
</dbReference>
<evidence type="ECO:0000313" key="3">
    <source>
        <dbReference type="Proteomes" id="UP000680865"/>
    </source>
</evidence>
<gene>
    <name evidence="2" type="ORF">Aco04nite_62150</name>
</gene>
<accession>A0A919VTX7</accession>